<dbReference type="PROSITE" id="PS00802">
    <property type="entry name" value="TRANSKETOLASE_2"/>
    <property type="match status" value="1"/>
</dbReference>
<evidence type="ECO:0000313" key="4">
    <source>
        <dbReference type="Proteomes" id="UP001597053"/>
    </source>
</evidence>
<dbReference type="InterPro" id="IPR020826">
    <property type="entry name" value="Transketolase_BS"/>
</dbReference>
<organism evidence="3 4">
    <name type="scientific">Micromonospora azadirachtae</name>
    <dbReference type="NCBI Taxonomy" id="1970735"/>
    <lineage>
        <taxon>Bacteria</taxon>
        <taxon>Bacillati</taxon>
        <taxon>Actinomycetota</taxon>
        <taxon>Actinomycetes</taxon>
        <taxon>Micromonosporales</taxon>
        <taxon>Micromonosporaceae</taxon>
        <taxon>Micromonospora</taxon>
    </lineage>
</organism>
<dbReference type="PANTHER" id="PTHR43522">
    <property type="entry name" value="TRANSKETOLASE"/>
    <property type="match status" value="1"/>
</dbReference>
<gene>
    <name evidence="3" type="ORF">ACFQZ8_32430</name>
</gene>
<dbReference type="InterPro" id="IPR029061">
    <property type="entry name" value="THDP-binding"/>
</dbReference>
<dbReference type="SUPFAM" id="SSF52518">
    <property type="entry name" value="Thiamin diphosphate-binding fold (THDP-binding)"/>
    <property type="match status" value="1"/>
</dbReference>
<accession>A0ABW3ACE8</accession>
<dbReference type="Pfam" id="PF02779">
    <property type="entry name" value="Transket_pyr"/>
    <property type="match status" value="1"/>
</dbReference>
<dbReference type="InterPro" id="IPR005475">
    <property type="entry name" value="Transketolase-like_Pyr-bd"/>
</dbReference>
<evidence type="ECO:0000256" key="1">
    <source>
        <dbReference type="ARBA" id="ARBA00001964"/>
    </source>
</evidence>
<dbReference type="Proteomes" id="UP001597053">
    <property type="component" value="Unassembled WGS sequence"/>
</dbReference>
<keyword evidence="4" id="KW-1185">Reference proteome</keyword>
<name>A0ABW3ACE8_9ACTN</name>
<dbReference type="InterPro" id="IPR033247">
    <property type="entry name" value="Transketolase_fam"/>
</dbReference>
<protein>
    <submittedName>
        <fullName evidence="3">Transketolase</fullName>
    </submittedName>
</protein>
<comment type="cofactor">
    <cofactor evidence="1">
        <name>thiamine diphosphate</name>
        <dbReference type="ChEBI" id="CHEBI:58937"/>
    </cofactor>
</comment>
<evidence type="ECO:0000259" key="2">
    <source>
        <dbReference type="SMART" id="SM00861"/>
    </source>
</evidence>
<dbReference type="EMBL" id="JBHTHM010002968">
    <property type="protein sequence ID" value="MFD0788648.1"/>
    <property type="molecule type" value="Genomic_DNA"/>
</dbReference>
<dbReference type="Gene3D" id="3.40.50.970">
    <property type="match status" value="1"/>
</dbReference>
<feature type="domain" description="Transketolase-like pyrimidine-binding" evidence="2">
    <location>
        <begin position="15"/>
        <end position="174"/>
    </location>
</feature>
<feature type="non-terminal residue" evidence="3">
    <location>
        <position position="1"/>
    </location>
</feature>
<evidence type="ECO:0000313" key="3">
    <source>
        <dbReference type="EMBL" id="MFD0788648.1"/>
    </source>
</evidence>
<sequence length="174" mass="18703">WTDALPEFPADAKGIATRAASSKVLDALAPVLPELWGGSADLAESNNTTMKGEPSFIPASHATKVFPGHEYGRTLHFGIREHAMGAILNGIALHGGTRPYGGTFLVFSDYMRPSVRLAALMKLPVIYVWTHDSIGLGEDGPTHQPVEHLSALRAIPGLDVVRPADANETAWAWR</sequence>
<dbReference type="CDD" id="cd07033">
    <property type="entry name" value="TPP_PYR_DXS_TK_like"/>
    <property type="match status" value="1"/>
</dbReference>
<dbReference type="SMART" id="SM00861">
    <property type="entry name" value="Transket_pyr"/>
    <property type="match status" value="1"/>
</dbReference>
<dbReference type="PANTHER" id="PTHR43522:SF2">
    <property type="entry name" value="TRANSKETOLASE 1-RELATED"/>
    <property type="match status" value="1"/>
</dbReference>
<reference evidence="4" key="1">
    <citation type="journal article" date="2019" name="Int. J. Syst. Evol. Microbiol.">
        <title>The Global Catalogue of Microorganisms (GCM) 10K type strain sequencing project: providing services to taxonomists for standard genome sequencing and annotation.</title>
        <authorList>
            <consortium name="The Broad Institute Genomics Platform"/>
            <consortium name="The Broad Institute Genome Sequencing Center for Infectious Disease"/>
            <person name="Wu L."/>
            <person name="Ma J."/>
        </authorList>
    </citation>
    <scope>NUCLEOTIDE SEQUENCE [LARGE SCALE GENOMIC DNA]</scope>
    <source>
        <strain evidence="4">JCM 32148</strain>
    </source>
</reference>
<feature type="non-terminal residue" evidence="3">
    <location>
        <position position="174"/>
    </location>
</feature>
<proteinExistence type="predicted"/>
<comment type="caution">
    <text evidence="3">The sequence shown here is derived from an EMBL/GenBank/DDBJ whole genome shotgun (WGS) entry which is preliminary data.</text>
</comment>